<gene>
    <name evidence="17" type="ORF">ACFPN1_03330</name>
</gene>
<dbReference type="Pfam" id="PF02563">
    <property type="entry name" value="Poly_export"/>
    <property type="match status" value="1"/>
</dbReference>
<dbReference type="Pfam" id="PF22461">
    <property type="entry name" value="SLBB_2"/>
    <property type="match status" value="2"/>
</dbReference>
<evidence type="ECO:0000256" key="4">
    <source>
        <dbReference type="ARBA" id="ARBA00022452"/>
    </source>
</evidence>
<dbReference type="Proteomes" id="UP001596036">
    <property type="component" value="Unassembled WGS sequence"/>
</dbReference>
<keyword evidence="14" id="KW-0449">Lipoprotein</keyword>
<evidence type="ECO:0000256" key="1">
    <source>
        <dbReference type="ARBA" id="ARBA00004571"/>
    </source>
</evidence>
<feature type="domain" description="SLBB" evidence="16">
    <location>
        <begin position="265"/>
        <end position="356"/>
    </location>
</feature>
<dbReference type="RefSeq" id="WP_386752970.1">
    <property type="nucleotide sequence ID" value="NZ_JBHSNM010000001.1"/>
</dbReference>
<feature type="domain" description="SLBB" evidence="16">
    <location>
        <begin position="184"/>
        <end position="258"/>
    </location>
</feature>
<evidence type="ECO:0000256" key="14">
    <source>
        <dbReference type="ARBA" id="ARBA00023288"/>
    </source>
</evidence>
<organism evidence="17 18">
    <name type="scientific">Lysobacter yangpyeongensis</name>
    <dbReference type="NCBI Taxonomy" id="346182"/>
    <lineage>
        <taxon>Bacteria</taxon>
        <taxon>Pseudomonadati</taxon>
        <taxon>Pseudomonadota</taxon>
        <taxon>Gammaproteobacteria</taxon>
        <taxon>Lysobacterales</taxon>
        <taxon>Lysobacteraceae</taxon>
        <taxon>Lysobacter</taxon>
    </lineage>
</organism>
<evidence type="ECO:0000256" key="8">
    <source>
        <dbReference type="ARBA" id="ARBA00023047"/>
    </source>
</evidence>
<dbReference type="PANTHER" id="PTHR33619">
    <property type="entry name" value="POLYSACCHARIDE EXPORT PROTEIN GFCE-RELATED"/>
    <property type="match status" value="1"/>
</dbReference>
<keyword evidence="18" id="KW-1185">Reference proteome</keyword>
<evidence type="ECO:0000256" key="9">
    <source>
        <dbReference type="ARBA" id="ARBA00023065"/>
    </source>
</evidence>
<evidence type="ECO:0000256" key="2">
    <source>
        <dbReference type="ARBA" id="ARBA00009450"/>
    </source>
</evidence>
<evidence type="ECO:0000256" key="11">
    <source>
        <dbReference type="ARBA" id="ARBA00023136"/>
    </source>
</evidence>
<name>A0ABW0SJL1_9GAMM</name>
<keyword evidence="11" id="KW-0472">Membrane</keyword>
<keyword evidence="5" id="KW-0762">Sugar transport</keyword>
<dbReference type="Gene3D" id="3.30.1950.10">
    <property type="entry name" value="wza like domain"/>
    <property type="match status" value="1"/>
</dbReference>
<keyword evidence="3" id="KW-0813">Transport</keyword>
<keyword evidence="13" id="KW-0998">Cell outer membrane</keyword>
<evidence type="ECO:0000313" key="17">
    <source>
        <dbReference type="EMBL" id="MFC5569099.1"/>
    </source>
</evidence>
<comment type="subcellular location">
    <subcellularLocation>
        <location evidence="1">Cell outer membrane</location>
        <topology evidence="1">Multi-pass membrane protein</topology>
    </subcellularLocation>
</comment>
<evidence type="ECO:0000256" key="5">
    <source>
        <dbReference type="ARBA" id="ARBA00022597"/>
    </source>
</evidence>
<evidence type="ECO:0000256" key="12">
    <source>
        <dbReference type="ARBA" id="ARBA00023139"/>
    </source>
</evidence>
<evidence type="ECO:0000256" key="13">
    <source>
        <dbReference type="ARBA" id="ARBA00023237"/>
    </source>
</evidence>
<evidence type="ECO:0000256" key="10">
    <source>
        <dbReference type="ARBA" id="ARBA00023114"/>
    </source>
</evidence>
<keyword evidence="8" id="KW-0625">Polysaccharide transport</keyword>
<dbReference type="PANTHER" id="PTHR33619:SF3">
    <property type="entry name" value="POLYSACCHARIDE EXPORT PROTEIN GFCE-RELATED"/>
    <property type="match status" value="1"/>
</dbReference>
<evidence type="ECO:0000313" key="18">
    <source>
        <dbReference type="Proteomes" id="UP001596036"/>
    </source>
</evidence>
<evidence type="ECO:0000256" key="7">
    <source>
        <dbReference type="ARBA" id="ARBA00022729"/>
    </source>
</evidence>
<accession>A0ABW0SJL1</accession>
<keyword evidence="10" id="KW-0626">Porin</keyword>
<dbReference type="Gene3D" id="3.10.560.10">
    <property type="entry name" value="Outer membrane lipoprotein wza domain like"/>
    <property type="match status" value="2"/>
</dbReference>
<dbReference type="EMBL" id="JBHSNM010000001">
    <property type="protein sequence ID" value="MFC5569099.1"/>
    <property type="molecule type" value="Genomic_DNA"/>
</dbReference>
<evidence type="ECO:0000256" key="3">
    <source>
        <dbReference type="ARBA" id="ARBA00022448"/>
    </source>
</evidence>
<comment type="similarity">
    <text evidence="2">Belongs to the BexD/CtrA/VexA family.</text>
</comment>
<sequence length="390" mass="41262">MQLNHDMARPTGSRTGIFSAPHATTGATRIAGLAVVLASSLLLGGCLTGQQMSRGDTVEGADMRMVEITPQLVTSGESAMAATPLPAELTSYRPQSYQIQPGDTLLVTVWDHPELTAPAGTQQSAASNGRLVYPDGTMFYPYVGNLKVAGMTIEELRSTLSSRLAKYLRNPQVDVSVTGNGGQVVLEGAFTNTAPQNLGTVPLTVSKAVGAGGINVEEADLSGLTLIRDGRSYNIDMDSLHRRGDVSDIYLKPGDRLYLPFNDRKQVYVLGEVTRPQALTFKTADMSLTQALGRTGGLNQVTSNGDAVYVIRGIDASNLTPQAPASATVYHLRAKSAAAFAVASAFPLRAGDVVFVGPAGITRWNRFFSQLLPLSAIVNSAANAQSNFND</sequence>
<reference evidence="18" key="1">
    <citation type="journal article" date="2019" name="Int. J. Syst. Evol. Microbiol.">
        <title>The Global Catalogue of Microorganisms (GCM) 10K type strain sequencing project: providing services to taxonomists for standard genome sequencing and annotation.</title>
        <authorList>
            <consortium name="The Broad Institute Genomics Platform"/>
            <consortium name="The Broad Institute Genome Sequencing Center for Infectious Disease"/>
            <person name="Wu L."/>
            <person name="Ma J."/>
        </authorList>
    </citation>
    <scope>NUCLEOTIDE SEQUENCE [LARGE SCALE GENOMIC DNA]</scope>
    <source>
        <strain evidence="18">KACC 11407</strain>
    </source>
</reference>
<dbReference type="InterPro" id="IPR049712">
    <property type="entry name" value="Poly_export"/>
</dbReference>
<dbReference type="InterPro" id="IPR003715">
    <property type="entry name" value="Poly_export_N"/>
</dbReference>
<feature type="domain" description="Polysaccharide export protein N-terminal" evidence="15">
    <location>
        <begin position="93"/>
        <end position="178"/>
    </location>
</feature>
<evidence type="ECO:0000259" key="16">
    <source>
        <dbReference type="Pfam" id="PF22461"/>
    </source>
</evidence>
<keyword evidence="7" id="KW-0732">Signal</keyword>
<proteinExistence type="inferred from homology"/>
<evidence type="ECO:0000259" key="15">
    <source>
        <dbReference type="Pfam" id="PF02563"/>
    </source>
</evidence>
<comment type="caution">
    <text evidence="17">The sequence shown here is derived from an EMBL/GenBank/DDBJ whole genome shotgun (WGS) entry which is preliminary data.</text>
</comment>
<keyword evidence="6" id="KW-0812">Transmembrane</keyword>
<keyword evidence="4" id="KW-1134">Transmembrane beta strand</keyword>
<protein>
    <submittedName>
        <fullName evidence="17">Polysaccharide biosynthesis/export family protein</fullName>
    </submittedName>
</protein>
<keyword evidence="9" id="KW-0406">Ion transport</keyword>
<evidence type="ECO:0000256" key="6">
    <source>
        <dbReference type="ARBA" id="ARBA00022692"/>
    </source>
</evidence>
<keyword evidence="12" id="KW-0564">Palmitate</keyword>
<dbReference type="InterPro" id="IPR054765">
    <property type="entry name" value="SLBB_dom"/>
</dbReference>